<dbReference type="AlphaFoldDB" id="A0A1R4F5V6"/>
<keyword evidence="3" id="KW-1185">Reference proteome</keyword>
<feature type="transmembrane region" description="Helical" evidence="1">
    <location>
        <begin position="24"/>
        <end position="45"/>
    </location>
</feature>
<keyword evidence="1" id="KW-0812">Transmembrane</keyword>
<protein>
    <submittedName>
        <fullName evidence="2">Uncharacterized protein</fullName>
    </submittedName>
</protein>
<name>A0A1R4F5V6_9MICO</name>
<sequence length="85" mass="9537">MIALIFAWRQPLAGYRMQLRGRMLLPLLAIVVTIGAVSGFSNALYVEHGHWWIPALGALLLFALVVIAGPSMERWWAKEKSSIDF</sequence>
<feature type="transmembrane region" description="Helical" evidence="1">
    <location>
        <begin position="51"/>
        <end position="70"/>
    </location>
</feature>
<evidence type="ECO:0000313" key="2">
    <source>
        <dbReference type="EMBL" id="SJM51275.1"/>
    </source>
</evidence>
<organism evidence="2 3">
    <name type="scientific">Agrococcus casei LMG 22410</name>
    <dbReference type="NCBI Taxonomy" id="1255656"/>
    <lineage>
        <taxon>Bacteria</taxon>
        <taxon>Bacillati</taxon>
        <taxon>Actinomycetota</taxon>
        <taxon>Actinomycetes</taxon>
        <taxon>Micrococcales</taxon>
        <taxon>Microbacteriaceae</taxon>
        <taxon>Agrococcus</taxon>
    </lineage>
</organism>
<evidence type="ECO:0000256" key="1">
    <source>
        <dbReference type="SAM" id="Phobius"/>
    </source>
</evidence>
<reference evidence="2 3" key="1">
    <citation type="submission" date="2017-02" db="EMBL/GenBank/DDBJ databases">
        <authorList>
            <person name="Peterson S.W."/>
        </authorList>
    </citation>
    <scope>NUCLEOTIDE SEQUENCE [LARGE SCALE GENOMIC DNA]</scope>
    <source>
        <strain evidence="2 3">LMG 22410</strain>
    </source>
</reference>
<dbReference type="EMBL" id="FUHU01000016">
    <property type="protein sequence ID" value="SJM51275.1"/>
    <property type="molecule type" value="Genomic_DNA"/>
</dbReference>
<evidence type="ECO:0000313" key="3">
    <source>
        <dbReference type="Proteomes" id="UP000195787"/>
    </source>
</evidence>
<accession>A0A1R4F5V6</accession>
<keyword evidence="1" id="KW-1133">Transmembrane helix</keyword>
<proteinExistence type="predicted"/>
<gene>
    <name evidence="2" type="ORF">CZ674_02735</name>
</gene>
<keyword evidence="1" id="KW-0472">Membrane</keyword>
<dbReference type="Proteomes" id="UP000195787">
    <property type="component" value="Unassembled WGS sequence"/>
</dbReference>